<dbReference type="InterPro" id="IPR013525">
    <property type="entry name" value="ABC2_TM"/>
</dbReference>
<evidence type="ECO:0000256" key="7">
    <source>
        <dbReference type="ARBA" id="ARBA00022989"/>
    </source>
</evidence>
<feature type="transmembrane region" description="Helical" evidence="9">
    <location>
        <begin position="132"/>
        <end position="160"/>
    </location>
</feature>
<evidence type="ECO:0000256" key="9">
    <source>
        <dbReference type="RuleBase" id="RU361157"/>
    </source>
</evidence>
<feature type="transmembrane region" description="Helical" evidence="9">
    <location>
        <begin position="166"/>
        <end position="190"/>
    </location>
</feature>
<dbReference type="GO" id="GO:0015920">
    <property type="term" value="P:lipopolysaccharide transport"/>
    <property type="evidence" value="ECO:0007669"/>
    <property type="project" value="TreeGrafter"/>
</dbReference>
<evidence type="ECO:0000256" key="4">
    <source>
        <dbReference type="ARBA" id="ARBA00022475"/>
    </source>
</evidence>
<comment type="similarity">
    <text evidence="2 9">Belongs to the ABC-2 integral membrane protein family.</text>
</comment>
<keyword evidence="4 9" id="KW-1003">Cell membrane</keyword>
<accession>A0AA96JZ11</accession>
<keyword evidence="5" id="KW-0997">Cell inner membrane</keyword>
<keyword evidence="12" id="KW-1185">Reference proteome</keyword>
<dbReference type="AlphaFoldDB" id="A0AA96JZ11"/>
<evidence type="ECO:0000256" key="2">
    <source>
        <dbReference type="ARBA" id="ARBA00007783"/>
    </source>
</evidence>
<protein>
    <recommendedName>
        <fullName evidence="9">Transport permease protein</fullName>
    </recommendedName>
</protein>
<evidence type="ECO:0000256" key="1">
    <source>
        <dbReference type="ARBA" id="ARBA00004429"/>
    </source>
</evidence>
<dbReference type="GO" id="GO:0005886">
    <property type="term" value="C:plasma membrane"/>
    <property type="evidence" value="ECO:0007669"/>
    <property type="project" value="UniProtKB-SubCell"/>
</dbReference>
<reference evidence="11 12" key="1">
    <citation type="submission" date="2023-01" db="EMBL/GenBank/DDBJ databases">
        <title>Cultivation and genomic characterization of new, ubiquitous marine nitrite-oxidizing bacteria from the Nitrospirales.</title>
        <authorList>
            <person name="Mueller A.J."/>
            <person name="Daebeler A."/>
            <person name="Herbold C.W."/>
            <person name="Kirkegaard R.H."/>
            <person name="Daims H."/>
        </authorList>
    </citation>
    <scope>NUCLEOTIDE SEQUENCE [LARGE SCALE GENOMIC DNA]</scope>
    <source>
        <strain evidence="11 12">VA</strain>
    </source>
</reference>
<keyword evidence="7 9" id="KW-1133">Transmembrane helix</keyword>
<dbReference type="KEGG" id="nall:PP769_19550"/>
<dbReference type="RefSeq" id="WP_312643523.1">
    <property type="nucleotide sequence ID" value="NZ_CP116967.1"/>
</dbReference>
<name>A0AA96JZ11_9BACT</name>
<evidence type="ECO:0000256" key="3">
    <source>
        <dbReference type="ARBA" id="ARBA00022448"/>
    </source>
</evidence>
<dbReference type="Proteomes" id="UP001302719">
    <property type="component" value="Chromosome"/>
</dbReference>
<dbReference type="PROSITE" id="PS51012">
    <property type="entry name" value="ABC_TM2"/>
    <property type="match status" value="1"/>
</dbReference>
<evidence type="ECO:0000256" key="8">
    <source>
        <dbReference type="ARBA" id="ARBA00023136"/>
    </source>
</evidence>
<proteinExistence type="inferred from homology"/>
<comment type="subcellular location">
    <subcellularLocation>
        <location evidence="1">Cell inner membrane</location>
        <topology evidence="1">Multi-pass membrane protein</topology>
    </subcellularLocation>
    <subcellularLocation>
        <location evidence="9">Cell membrane</location>
        <topology evidence="9">Multi-pass membrane protein</topology>
    </subcellularLocation>
</comment>
<evidence type="ECO:0000256" key="5">
    <source>
        <dbReference type="ARBA" id="ARBA00022519"/>
    </source>
</evidence>
<gene>
    <name evidence="11" type="ORF">PP769_19550</name>
</gene>
<keyword evidence="3 9" id="KW-0813">Transport</keyword>
<feature type="transmembrane region" description="Helical" evidence="9">
    <location>
        <begin position="202"/>
        <end position="221"/>
    </location>
</feature>
<dbReference type="EMBL" id="CP116967">
    <property type="protein sequence ID" value="WNM58139.1"/>
    <property type="molecule type" value="Genomic_DNA"/>
</dbReference>
<evidence type="ECO:0000313" key="11">
    <source>
        <dbReference type="EMBL" id="WNM58139.1"/>
    </source>
</evidence>
<dbReference type="Pfam" id="PF01061">
    <property type="entry name" value="ABC2_membrane"/>
    <property type="match status" value="1"/>
</dbReference>
<dbReference type="GO" id="GO:0140359">
    <property type="term" value="F:ABC-type transporter activity"/>
    <property type="evidence" value="ECO:0007669"/>
    <property type="project" value="InterPro"/>
</dbReference>
<feature type="transmembrane region" description="Helical" evidence="9">
    <location>
        <begin position="254"/>
        <end position="275"/>
    </location>
</feature>
<feature type="transmembrane region" description="Helical" evidence="9">
    <location>
        <begin position="92"/>
        <end position="111"/>
    </location>
</feature>
<keyword evidence="8 9" id="KW-0472">Membrane</keyword>
<sequence length="286" mass="32389">MNKIMSHKCGETSKGDSLTVIQPTSGWQIIDFKELKEFRDLFYFLVWRDIKSIYAQTILGFLWAILNPLIQIVIFTIIFGKVAKIPTDGVPYVLFSSIAIIPWAYISQAISQSSQSLIQGSNILGKIYFPRLMFPITPVLSKLVDFGISMVIILGIMLYYRVSPTWNLLLFPVVFLLMISIPLGIGTWLSSLAIRFRDVKQVMPFIIQMLMYTAPIVYSASSISEGYRLIYSLNPIVGVIEGFRACFLGTPIPWVYILPGILTAAILVISGMLYFKRMERIFVDVI</sequence>
<dbReference type="PANTHER" id="PTHR30413">
    <property type="entry name" value="INNER MEMBRANE TRANSPORT PERMEASE"/>
    <property type="match status" value="1"/>
</dbReference>
<evidence type="ECO:0000256" key="6">
    <source>
        <dbReference type="ARBA" id="ARBA00022692"/>
    </source>
</evidence>
<evidence type="ECO:0000259" key="10">
    <source>
        <dbReference type="PROSITE" id="PS51012"/>
    </source>
</evidence>
<feature type="transmembrane region" description="Helical" evidence="9">
    <location>
        <begin position="58"/>
        <end position="80"/>
    </location>
</feature>
<organism evidence="11 12">
    <name type="scientific">Candidatus Nitrospira allomarina</name>
    <dbReference type="NCBI Taxonomy" id="3020900"/>
    <lineage>
        <taxon>Bacteria</taxon>
        <taxon>Pseudomonadati</taxon>
        <taxon>Nitrospirota</taxon>
        <taxon>Nitrospiria</taxon>
        <taxon>Nitrospirales</taxon>
        <taxon>Nitrospiraceae</taxon>
        <taxon>Nitrospira</taxon>
    </lineage>
</organism>
<dbReference type="InterPro" id="IPR047817">
    <property type="entry name" value="ABC2_TM_bact-type"/>
</dbReference>
<keyword evidence="6 9" id="KW-0812">Transmembrane</keyword>
<feature type="domain" description="ABC transmembrane type-2" evidence="10">
    <location>
        <begin position="59"/>
        <end position="278"/>
    </location>
</feature>
<evidence type="ECO:0000313" key="12">
    <source>
        <dbReference type="Proteomes" id="UP001302719"/>
    </source>
</evidence>
<dbReference type="PANTHER" id="PTHR30413:SF8">
    <property type="entry name" value="TRANSPORT PERMEASE PROTEIN"/>
    <property type="match status" value="1"/>
</dbReference>